<dbReference type="Proteomes" id="UP000317982">
    <property type="component" value="Unassembled WGS sequence"/>
</dbReference>
<evidence type="ECO:0000313" key="2">
    <source>
        <dbReference type="Proteomes" id="UP000317982"/>
    </source>
</evidence>
<sequence>MMRLDPPGFRESLYFRGWPVELFVHHPAQLEAFLASELAARKPSSHRMLADGVVLVGDPSDLQARCARTLADGPPPLTTAELDWLRYGLTDLHDATSTRPTSVSAP</sequence>
<dbReference type="EMBL" id="VIRS01000027">
    <property type="protein sequence ID" value="TQS41380.1"/>
    <property type="molecule type" value="Genomic_DNA"/>
</dbReference>
<proteinExistence type="predicted"/>
<evidence type="ECO:0000313" key="1">
    <source>
        <dbReference type="EMBL" id="TQS41380.1"/>
    </source>
</evidence>
<gene>
    <name evidence="1" type="ORF">FL583_30225</name>
</gene>
<keyword evidence="2" id="KW-1185">Reference proteome</keyword>
<organism evidence="1 2">
    <name type="scientific">Cryptosporangium phraense</name>
    <dbReference type="NCBI Taxonomy" id="2593070"/>
    <lineage>
        <taxon>Bacteria</taxon>
        <taxon>Bacillati</taxon>
        <taxon>Actinomycetota</taxon>
        <taxon>Actinomycetes</taxon>
        <taxon>Cryptosporangiales</taxon>
        <taxon>Cryptosporangiaceae</taxon>
        <taxon>Cryptosporangium</taxon>
    </lineage>
</organism>
<dbReference type="InParanoid" id="A0A545AJE9"/>
<accession>A0A545AJE9</accession>
<dbReference type="OrthoDB" id="43980at2"/>
<dbReference type="AlphaFoldDB" id="A0A545AJE9"/>
<comment type="caution">
    <text evidence="1">The sequence shown here is derived from an EMBL/GenBank/DDBJ whole genome shotgun (WGS) entry which is preliminary data.</text>
</comment>
<protein>
    <submittedName>
        <fullName evidence="1">Uncharacterized protein</fullName>
    </submittedName>
</protein>
<name>A0A545AJE9_9ACTN</name>
<dbReference type="RefSeq" id="WP_142708261.1">
    <property type="nucleotide sequence ID" value="NZ_VIRS01000027.1"/>
</dbReference>
<reference evidence="1 2" key="1">
    <citation type="submission" date="2019-07" db="EMBL/GenBank/DDBJ databases">
        <title>Cryptosporangium phraense sp. nov., isolated from plant litter.</title>
        <authorList>
            <person name="Suriyachadkun C."/>
        </authorList>
    </citation>
    <scope>NUCLEOTIDE SEQUENCE [LARGE SCALE GENOMIC DNA]</scope>
    <source>
        <strain evidence="1 2">A-T 5661</strain>
    </source>
</reference>